<dbReference type="InterPro" id="IPR010935">
    <property type="entry name" value="SMC_hinge"/>
</dbReference>
<evidence type="ECO:0000259" key="13">
    <source>
        <dbReference type="Pfam" id="PF02463"/>
    </source>
</evidence>
<dbReference type="Gene3D" id="1.10.287.1490">
    <property type="match status" value="1"/>
</dbReference>
<keyword evidence="7" id="KW-0067">ATP-binding</keyword>
<keyword evidence="10" id="KW-0234">DNA repair</keyword>
<dbReference type="InterPro" id="IPR038729">
    <property type="entry name" value="Rad50/SbcC_AAA"/>
</dbReference>
<dbReference type="GO" id="GO:0005524">
    <property type="term" value="F:ATP binding"/>
    <property type="evidence" value="ECO:0007669"/>
    <property type="project" value="UniProtKB-KW"/>
</dbReference>
<evidence type="ECO:0000256" key="3">
    <source>
        <dbReference type="ARBA" id="ARBA00006793"/>
    </source>
</evidence>
<evidence type="ECO:0000256" key="2">
    <source>
        <dbReference type="ARBA" id="ARBA00004286"/>
    </source>
</evidence>
<gene>
    <name evidence="16" type="ORF">GHT06_013448</name>
</gene>
<dbReference type="GO" id="GO:0030915">
    <property type="term" value="C:Smc5-Smc6 complex"/>
    <property type="evidence" value="ECO:0007669"/>
    <property type="project" value="TreeGrafter"/>
</dbReference>
<proteinExistence type="inferred from homology"/>
<evidence type="ECO:0000256" key="1">
    <source>
        <dbReference type="ARBA" id="ARBA00004123"/>
    </source>
</evidence>
<dbReference type="GO" id="GO:0005634">
    <property type="term" value="C:nucleus"/>
    <property type="evidence" value="ECO:0007669"/>
    <property type="project" value="UniProtKB-SubCell"/>
</dbReference>
<dbReference type="AlphaFoldDB" id="A0AAD5LKK5"/>
<protein>
    <submittedName>
        <fullName evidence="16">SMC6</fullName>
    </submittedName>
</protein>
<feature type="domain" description="RecF/RecN/SMC N-terminal" evidence="13">
    <location>
        <begin position="846"/>
        <end position="1071"/>
    </location>
</feature>
<dbReference type="InterPro" id="IPR003395">
    <property type="entry name" value="RecF/RecN/SMC_N"/>
</dbReference>
<feature type="domain" description="Rad50/SbcC-type AAA" evidence="15">
    <location>
        <begin position="37"/>
        <end position="316"/>
    </location>
</feature>
<evidence type="ECO:0000259" key="15">
    <source>
        <dbReference type="Pfam" id="PF13476"/>
    </source>
</evidence>
<evidence type="ECO:0000256" key="12">
    <source>
        <dbReference type="SAM" id="Coils"/>
    </source>
</evidence>
<keyword evidence="17" id="KW-1185">Reference proteome</keyword>
<comment type="caution">
    <text evidence="16">The sequence shown here is derived from an EMBL/GenBank/DDBJ whole genome shotgun (WGS) entry which is preliminary data.</text>
</comment>
<dbReference type="Pfam" id="PF06470">
    <property type="entry name" value="SMC_hinge"/>
    <property type="match status" value="1"/>
</dbReference>
<dbReference type="GO" id="GO:0003697">
    <property type="term" value="F:single-stranded DNA binding"/>
    <property type="evidence" value="ECO:0007669"/>
    <property type="project" value="TreeGrafter"/>
</dbReference>
<dbReference type="SUPFAM" id="SSF57997">
    <property type="entry name" value="Tropomyosin"/>
    <property type="match status" value="1"/>
</dbReference>
<keyword evidence="9" id="KW-0233">DNA recombination</keyword>
<dbReference type="Pfam" id="PF13476">
    <property type="entry name" value="AAA_23"/>
    <property type="match status" value="1"/>
</dbReference>
<evidence type="ECO:0000256" key="10">
    <source>
        <dbReference type="ARBA" id="ARBA00023204"/>
    </source>
</evidence>
<evidence type="ECO:0000256" key="4">
    <source>
        <dbReference type="ARBA" id="ARBA00022454"/>
    </source>
</evidence>
<dbReference type="Gene3D" id="3.40.50.300">
    <property type="entry name" value="P-loop containing nucleotide triphosphate hydrolases"/>
    <property type="match status" value="2"/>
</dbReference>
<evidence type="ECO:0000259" key="14">
    <source>
        <dbReference type="Pfam" id="PF06470"/>
    </source>
</evidence>
<dbReference type="GO" id="GO:0035861">
    <property type="term" value="C:site of double-strand break"/>
    <property type="evidence" value="ECO:0007669"/>
    <property type="project" value="TreeGrafter"/>
</dbReference>
<reference evidence="16 17" key="1">
    <citation type="submission" date="2022-05" db="EMBL/GenBank/DDBJ databases">
        <title>A multi-omics perspective on studying reproductive biology in Daphnia sinensis.</title>
        <authorList>
            <person name="Jia J."/>
        </authorList>
    </citation>
    <scope>NUCLEOTIDE SEQUENCE [LARGE SCALE GENOMIC DNA]</scope>
    <source>
        <strain evidence="16 17">WSL</strain>
    </source>
</reference>
<feature type="domain" description="SMC hinge" evidence="14">
    <location>
        <begin position="490"/>
        <end position="593"/>
    </location>
</feature>
<accession>A0AAD5LKK5</accession>
<comment type="subcellular location">
    <subcellularLocation>
        <location evidence="2">Chromosome</location>
    </subcellularLocation>
    <subcellularLocation>
        <location evidence="1">Nucleus</location>
    </subcellularLocation>
</comment>
<evidence type="ECO:0000256" key="8">
    <source>
        <dbReference type="ARBA" id="ARBA00023054"/>
    </source>
</evidence>
<dbReference type="GO" id="GO:0000724">
    <property type="term" value="P:double-strand break repair via homologous recombination"/>
    <property type="evidence" value="ECO:0007669"/>
    <property type="project" value="TreeGrafter"/>
</dbReference>
<evidence type="ECO:0000256" key="9">
    <source>
        <dbReference type="ARBA" id="ARBA00023172"/>
    </source>
</evidence>
<comment type="similarity">
    <text evidence="3">Belongs to the SMC family. SMC6 subfamily.</text>
</comment>
<keyword evidence="6" id="KW-0227">DNA damage</keyword>
<keyword evidence="5" id="KW-0547">Nucleotide-binding</keyword>
<dbReference type="InterPro" id="IPR027417">
    <property type="entry name" value="P-loop_NTPase"/>
</dbReference>
<dbReference type="GO" id="GO:0051276">
    <property type="term" value="P:chromosome organization"/>
    <property type="evidence" value="ECO:0007669"/>
    <property type="project" value="InterPro"/>
</dbReference>
<evidence type="ECO:0000313" key="17">
    <source>
        <dbReference type="Proteomes" id="UP000820818"/>
    </source>
</evidence>
<feature type="coiled-coil region" evidence="12">
    <location>
        <begin position="657"/>
        <end position="719"/>
    </location>
</feature>
<dbReference type="GO" id="GO:0003684">
    <property type="term" value="F:damaged DNA binding"/>
    <property type="evidence" value="ECO:0007669"/>
    <property type="project" value="TreeGrafter"/>
</dbReference>
<evidence type="ECO:0000256" key="11">
    <source>
        <dbReference type="ARBA" id="ARBA00023242"/>
    </source>
</evidence>
<dbReference type="InterPro" id="IPR036277">
    <property type="entry name" value="SMC_hinge_sf"/>
</dbReference>
<dbReference type="PANTHER" id="PTHR19306">
    <property type="entry name" value="STRUCTURAL MAINTENANCE OF CHROMOSOMES 5,6 SMC5, SMC6"/>
    <property type="match status" value="1"/>
</dbReference>
<feature type="coiled-coil region" evidence="12">
    <location>
        <begin position="244"/>
        <end position="381"/>
    </location>
</feature>
<sequence>MNRVQSSQNSVAENENCTVETPRRMAKSLKTAGIVTKIMLENFLCHDKLEVKFNEQINFIIGKNGSGKSAVLTGIVVALGERASATCRGMGIKDFVKTGKSKAVVSVTLSNKGQGSYKRDMFGDTITIERTINAATGSGGYKIINHLGKTMSTKRCDLDRILAKMNLQVDNPVCILNQETAKNFLHSNDANQKYKLFERATQMDVMRDEFSVAENELSRSKSCMKEKLQSLEMLRVDLKKWHTKKEWYEAINEIHDKKAKLENEILWAQVEDLEREVSDALKRKENQLAEIQRTQEKMQEQEERLAKLKENLRTRKEDAIEKRKELQTARAECAEVEKQSQEIVSRQREFQCELRQLAVDKQRLTNDKQALIKEIDKLKKAHGDGEYAQKKERRENELLKLKEREETLHSSRKVSEHLVEQLKGALTQLKNEALASRNELSRIQRSLDTNTKTLAELKKSDSNAYAVFGEWIPKLLQRIERTSFRGAKPRGPIGAYIKLRDKSWAPVVETFLGHRLSCFICSNDEDAKLLNRLIDEEIPRNRPKPNIITSSTSGRLHDVSNYKVRCSPELRSKDIHCLMDMLIIDDPDIANILIDLNGIEQVLLICEDRDARHLLADSNRVPQNCKSAITKEGNTYFPDPNYRSYCGKVKNSAQLLQASVEDAIRNADEEIGNLHREQDRIRQNLNNLSMQIQNNEGQLKQEEAKLASTRREITLVRDKTRVLENDSDVAEPTDILALEEDLVDVQAKLDRIDGDLESKTATLEELKRELHKVRQTITQHQTVISSLMAECGPLQDAFRDNETQQRNIKEKAEMLAASLNSMQSKFNDFESSYEAAKSKAEFEAENAAQVCARVPVTKSLKNLNSELRQLKEQIAAQEKEYGSQEYVLNEYRRRKTDYERACSEITCSQSSLKKMNQMSKQRKEFISRFRKSIESRTHHVFQSLLKTRNFEGEIRFDSIEKTLTLIVTPPGREESLQPTPKRARGNEATDIRSLSGGERSFATVCFILSLWDAIESPFRILDEFDVFMDHVNRSISMDLLITEARENSGRQFIFLTPLGLERQQLTNMDGLSIFKMADPNRREEEPI</sequence>
<dbReference type="EMBL" id="WJBH02000004">
    <property type="protein sequence ID" value="KAI9559458.1"/>
    <property type="molecule type" value="Genomic_DNA"/>
</dbReference>
<dbReference type="SUPFAM" id="SSF52540">
    <property type="entry name" value="P-loop containing nucleoside triphosphate hydrolases"/>
    <property type="match status" value="2"/>
</dbReference>
<name>A0AAD5LKK5_9CRUS</name>
<evidence type="ECO:0000313" key="16">
    <source>
        <dbReference type="EMBL" id="KAI9559458.1"/>
    </source>
</evidence>
<evidence type="ECO:0000256" key="7">
    <source>
        <dbReference type="ARBA" id="ARBA00022840"/>
    </source>
</evidence>
<feature type="coiled-coil region" evidence="12">
    <location>
        <begin position="749"/>
        <end position="783"/>
    </location>
</feature>
<dbReference type="SUPFAM" id="SSF75553">
    <property type="entry name" value="Smc hinge domain"/>
    <property type="match status" value="1"/>
</dbReference>
<feature type="coiled-coil region" evidence="12">
    <location>
        <begin position="412"/>
        <end position="446"/>
    </location>
</feature>
<evidence type="ECO:0000256" key="6">
    <source>
        <dbReference type="ARBA" id="ARBA00022763"/>
    </source>
</evidence>
<dbReference type="Proteomes" id="UP000820818">
    <property type="component" value="Linkage Group LG4"/>
</dbReference>
<keyword evidence="11" id="KW-0539">Nucleus</keyword>
<dbReference type="PANTHER" id="PTHR19306:SF6">
    <property type="entry name" value="STRUCTURAL MAINTENANCE OF CHROMOSOMES PROTEIN 6"/>
    <property type="match status" value="1"/>
</dbReference>
<evidence type="ECO:0000256" key="5">
    <source>
        <dbReference type="ARBA" id="ARBA00022741"/>
    </source>
</evidence>
<dbReference type="Pfam" id="PF02463">
    <property type="entry name" value="SMC_N"/>
    <property type="match status" value="1"/>
</dbReference>
<keyword evidence="8 12" id="KW-0175">Coiled coil</keyword>
<keyword evidence="4" id="KW-0158">Chromosome</keyword>
<organism evidence="16 17">
    <name type="scientific">Daphnia sinensis</name>
    <dbReference type="NCBI Taxonomy" id="1820382"/>
    <lineage>
        <taxon>Eukaryota</taxon>
        <taxon>Metazoa</taxon>
        <taxon>Ecdysozoa</taxon>
        <taxon>Arthropoda</taxon>
        <taxon>Crustacea</taxon>
        <taxon>Branchiopoda</taxon>
        <taxon>Diplostraca</taxon>
        <taxon>Cladocera</taxon>
        <taxon>Anomopoda</taxon>
        <taxon>Daphniidae</taxon>
        <taxon>Daphnia</taxon>
        <taxon>Daphnia similis group</taxon>
    </lineage>
</organism>